<reference evidence="1" key="1">
    <citation type="submission" date="2020-03" db="EMBL/GenBank/DDBJ databases">
        <title>The deep terrestrial virosphere.</title>
        <authorList>
            <person name="Holmfeldt K."/>
            <person name="Nilsson E."/>
            <person name="Simone D."/>
            <person name="Lopez-Fernandez M."/>
            <person name="Wu X."/>
            <person name="de Brujin I."/>
            <person name="Lundin D."/>
            <person name="Andersson A."/>
            <person name="Bertilsson S."/>
            <person name="Dopson M."/>
        </authorList>
    </citation>
    <scope>NUCLEOTIDE SEQUENCE</scope>
    <source>
        <strain evidence="1">MM171B00596</strain>
    </source>
</reference>
<sequence length="56" mass="6504">MNDLKSEIEVEGTLRINMVGNSYYVYFYPNPFEDGNKYQFGKFASAPEGIKELFEL</sequence>
<evidence type="ECO:0000313" key="1">
    <source>
        <dbReference type="EMBL" id="QJB03639.1"/>
    </source>
</evidence>
<organism evidence="1">
    <name type="scientific">viral metagenome</name>
    <dbReference type="NCBI Taxonomy" id="1070528"/>
    <lineage>
        <taxon>unclassified sequences</taxon>
        <taxon>metagenomes</taxon>
        <taxon>organismal metagenomes</taxon>
    </lineage>
</organism>
<proteinExistence type="predicted"/>
<dbReference type="AlphaFoldDB" id="A0A6M3MEH2"/>
<dbReference type="EMBL" id="MT143854">
    <property type="protein sequence ID" value="QJB03639.1"/>
    <property type="molecule type" value="Genomic_DNA"/>
</dbReference>
<name>A0A6M3MEH2_9ZZZZ</name>
<gene>
    <name evidence="1" type="ORF">MM171B00596_0017</name>
</gene>
<accession>A0A6M3MEH2</accession>
<protein>
    <submittedName>
        <fullName evidence="1">Uncharacterized protein</fullName>
    </submittedName>
</protein>